<dbReference type="PROSITE" id="PS50848">
    <property type="entry name" value="START"/>
    <property type="match status" value="1"/>
</dbReference>
<dbReference type="AlphaFoldDB" id="A0AAV9X0F1"/>
<dbReference type="GO" id="GO:0005737">
    <property type="term" value="C:cytoplasm"/>
    <property type="evidence" value="ECO:0007669"/>
    <property type="project" value="UniProtKB-ARBA"/>
</dbReference>
<keyword evidence="3" id="KW-1185">Reference proteome</keyword>
<dbReference type="InterPro" id="IPR002913">
    <property type="entry name" value="START_lipid-bd_dom"/>
</dbReference>
<comment type="caution">
    <text evidence="2">The sequence shown here is derived from an EMBL/GenBank/DDBJ whole genome shotgun (WGS) entry which is preliminary data.</text>
</comment>
<evidence type="ECO:0000313" key="2">
    <source>
        <dbReference type="EMBL" id="KAK6530488.1"/>
    </source>
</evidence>
<gene>
    <name evidence="2" type="ORF">TWF694_003839</name>
</gene>
<dbReference type="InterPro" id="IPR051213">
    <property type="entry name" value="START_lipid_transfer"/>
</dbReference>
<dbReference type="Proteomes" id="UP001365542">
    <property type="component" value="Unassembled WGS sequence"/>
</dbReference>
<name>A0AAV9X0F1_9PEZI</name>
<protein>
    <recommendedName>
        <fullName evidence="1">START domain-containing protein</fullName>
    </recommendedName>
</protein>
<evidence type="ECO:0000313" key="3">
    <source>
        <dbReference type="Proteomes" id="UP001365542"/>
    </source>
</evidence>
<dbReference type="GO" id="GO:0008289">
    <property type="term" value="F:lipid binding"/>
    <property type="evidence" value="ECO:0007669"/>
    <property type="project" value="InterPro"/>
</dbReference>
<dbReference type="InterPro" id="IPR023393">
    <property type="entry name" value="START-like_dom_sf"/>
</dbReference>
<feature type="domain" description="START" evidence="1">
    <location>
        <begin position="26"/>
        <end position="214"/>
    </location>
</feature>
<sequence length="339" mass="38442">MPDPQPPSKEVFDEYSSIPHPDAFPEALKLLKKFLTDTTIPWQSNGTKNDIELYFYSPEDPPLPAPICRGVGTFPEGLTAEQILPVMHQIACRKIWDERFKLGFPTLRYSRKLVRFYAVQKGVGEWVVIVSPRDFTGYSGHVKEVGEDGVTRYFYLQTSSDFDDLPPVDGFVRGWSSVAGWVLEEKPGEPVKCSYIVQFDPKGSIPSAIISQVIKETPLCIYKVRNFIEQRGLVPHVRMHDEFPGQLRQEYLTIEDAVVNPETGETLTETGFQFTFSWFGAVGSFDINFDEKWENGVKIDIEEGKVDEDFELKSSKDRVTVTVKEAGKDKKLKLVVSKA</sequence>
<dbReference type="Pfam" id="PF01852">
    <property type="entry name" value="START"/>
    <property type="match status" value="1"/>
</dbReference>
<dbReference type="EMBL" id="JAVHJO010000013">
    <property type="protein sequence ID" value="KAK6530488.1"/>
    <property type="molecule type" value="Genomic_DNA"/>
</dbReference>
<evidence type="ECO:0000259" key="1">
    <source>
        <dbReference type="PROSITE" id="PS50848"/>
    </source>
</evidence>
<accession>A0AAV9X0F1</accession>
<dbReference type="CDD" id="cd00177">
    <property type="entry name" value="START"/>
    <property type="match status" value="1"/>
</dbReference>
<dbReference type="Gene3D" id="3.30.530.20">
    <property type="match status" value="1"/>
</dbReference>
<dbReference type="SUPFAM" id="SSF55961">
    <property type="entry name" value="Bet v1-like"/>
    <property type="match status" value="1"/>
</dbReference>
<dbReference type="PANTHER" id="PTHR19308:SF14">
    <property type="entry name" value="START DOMAIN-CONTAINING PROTEIN"/>
    <property type="match status" value="1"/>
</dbReference>
<organism evidence="2 3">
    <name type="scientific">Orbilia ellipsospora</name>
    <dbReference type="NCBI Taxonomy" id="2528407"/>
    <lineage>
        <taxon>Eukaryota</taxon>
        <taxon>Fungi</taxon>
        <taxon>Dikarya</taxon>
        <taxon>Ascomycota</taxon>
        <taxon>Pezizomycotina</taxon>
        <taxon>Orbiliomycetes</taxon>
        <taxon>Orbiliales</taxon>
        <taxon>Orbiliaceae</taxon>
        <taxon>Orbilia</taxon>
    </lineage>
</organism>
<dbReference type="PANTHER" id="PTHR19308">
    <property type="entry name" value="PHOSPHATIDYLCHOLINE TRANSFER PROTEIN"/>
    <property type="match status" value="1"/>
</dbReference>
<reference evidence="2 3" key="1">
    <citation type="submission" date="2019-10" db="EMBL/GenBank/DDBJ databases">
        <authorList>
            <person name="Palmer J.M."/>
        </authorList>
    </citation>
    <scope>NUCLEOTIDE SEQUENCE [LARGE SCALE GENOMIC DNA]</scope>
    <source>
        <strain evidence="2 3">TWF694</strain>
    </source>
</reference>
<proteinExistence type="predicted"/>